<name>A0AAD5BWE2_AMBAR</name>
<sequence>MKGTTFYEGGYVTRVVFIVKGKLESISEDGNNVTSSEGDVFGEKLLKWWFEPSSLNGGSADNSCTTPGIWRVPLVLDWSDRKSLGTIVLRSSM</sequence>
<organism evidence="1 2">
    <name type="scientific">Ambrosia artemisiifolia</name>
    <name type="common">Common ragweed</name>
    <dbReference type="NCBI Taxonomy" id="4212"/>
    <lineage>
        <taxon>Eukaryota</taxon>
        <taxon>Viridiplantae</taxon>
        <taxon>Streptophyta</taxon>
        <taxon>Embryophyta</taxon>
        <taxon>Tracheophyta</taxon>
        <taxon>Spermatophyta</taxon>
        <taxon>Magnoliopsida</taxon>
        <taxon>eudicotyledons</taxon>
        <taxon>Gunneridae</taxon>
        <taxon>Pentapetalae</taxon>
        <taxon>asterids</taxon>
        <taxon>campanulids</taxon>
        <taxon>Asterales</taxon>
        <taxon>Asteraceae</taxon>
        <taxon>Asteroideae</taxon>
        <taxon>Heliantheae alliance</taxon>
        <taxon>Heliantheae</taxon>
        <taxon>Ambrosia</taxon>
    </lineage>
</organism>
<gene>
    <name evidence="1" type="ORF">M8C21_015744</name>
</gene>
<dbReference type="SUPFAM" id="SSF51206">
    <property type="entry name" value="cAMP-binding domain-like"/>
    <property type="match status" value="1"/>
</dbReference>
<evidence type="ECO:0000313" key="2">
    <source>
        <dbReference type="Proteomes" id="UP001206925"/>
    </source>
</evidence>
<protein>
    <recommendedName>
        <fullName evidence="3">Cyclic nucleotide-binding domain-containing protein</fullName>
    </recommendedName>
</protein>
<keyword evidence="2" id="KW-1185">Reference proteome</keyword>
<dbReference type="InterPro" id="IPR018490">
    <property type="entry name" value="cNMP-bd_dom_sf"/>
</dbReference>
<evidence type="ECO:0008006" key="3">
    <source>
        <dbReference type="Google" id="ProtNLM"/>
    </source>
</evidence>
<comment type="caution">
    <text evidence="1">The sequence shown here is derived from an EMBL/GenBank/DDBJ whole genome shotgun (WGS) entry which is preliminary data.</text>
</comment>
<dbReference type="AlphaFoldDB" id="A0AAD5BWE2"/>
<dbReference type="Gene3D" id="2.60.120.10">
    <property type="entry name" value="Jelly Rolls"/>
    <property type="match status" value="1"/>
</dbReference>
<reference evidence="1" key="1">
    <citation type="submission" date="2022-06" db="EMBL/GenBank/DDBJ databases">
        <title>Uncovering the hologenomic basis of an extraordinary plant invasion.</title>
        <authorList>
            <person name="Bieker V.C."/>
            <person name="Martin M.D."/>
            <person name="Gilbert T."/>
            <person name="Hodgins K."/>
            <person name="Battlay P."/>
            <person name="Petersen B."/>
            <person name="Wilson J."/>
        </authorList>
    </citation>
    <scope>NUCLEOTIDE SEQUENCE</scope>
    <source>
        <strain evidence="1">AA19_3_7</strain>
        <tissue evidence="1">Leaf</tissue>
    </source>
</reference>
<evidence type="ECO:0000313" key="1">
    <source>
        <dbReference type="EMBL" id="KAI7729651.1"/>
    </source>
</evidence>
<proteinExistence type="predicted"/>
<accession>A0AAD5BWE2</accession>
<dbReference type="Proteomes" id="UP001206925">
    <property type="component" value="Unassembled WGS sequence"/>
</dbReference>
<dbReference type="InterPro" id="IPR014710">
    <property type="entry name" value="RmlC-like_jellyroll"/>
</dbReference>
<dbReference type="EMBL" id="JAMZMK010010948">
    <property type="protein sequence ID" value="KAI7729651.1"/>
    <property type="molecule type" value="Genomic_DNA"/>
</dbReference>